<organism evidence="1 2">
    <name type="scientific">Clostridium butyricum</name>
    <dbReference type="NCBI Taxonomy" id="1492"/>
    <lineage>
        <taxon>Bacteria</taxon>
        <taxon>Bacillati</taxon>
        <taxon>Bacillota</taxon>
        <taxon>Clostridia</taxon>
        <taxon>Eubacteriales</taxon>
        <taxon>Clostridiaceae</taxon>
        <taxon>Clostridium</taxon>
    </lineage>
</organism>
<protein>
    <submittedName>
        <fullName evidence="1">Normocyte-binding protein</fullName>
    </submittedName>
</protein>
<sequence>MTDEEIYEKLNQIDDLKDRVLLKSILNGVFVNLKEESEKKFSLLEKKVFDEVQYESEKYKVFATVMKRNKIDLTDEFLFTMIPQDLKEPVYEIKDILNSLEEKRSFSLFNVFMECDYLTFKKFLESDLSINGVIITNKKKYEARFIIKKNLDYINKIKRLYRIFINNNIPWSTINNPYIHKFANVILVGTKEELNSEEKIEKIDIDFGEYSKYIRYDMVPMWNVKEEAMKSTSFPVPCVDKINFEHNIQVAKGNGYLVEVDEESINYVMFKEGAIIVSSDTEKSDMWNVLEIISSQKMQKKQYDYEIMSNKVKISFSNRMFQGISQKIKTKTDLARVVDSYEVSRFLKFKDTKLINIMDRTLKETYEVNDFIVDEIRDSNVKKVLILSFEAQEKNNYLNYDILSFIISEVQFIYPEYECEGRLI</sequence>
<accession>A0AAP9RFI0</accession>
<dbReference type="GeneID" id="92944930"/>
<dbReference type="Proteomes" id="UP000515243">
    <property type="component" value="Chromosome 1"/>
</dbReference>
<reference evidence="1 2" key="1">
    <citation type="submission" date="2019-05" db="EMBL/GenBank/DDBJ databases">
        <authorList>
            <person name="Schori C."/>
            <person name="Ahrens C."/>
        </authorList>
    </citation>
    <scope>NUCLEOTIDE SEQUENCE [LARGE SCALE GENOMIC DNA]</scope>
    <source>
        <strain evidence="1 2">DSM 10702</strain>
    </source>
</reference>
<dbReference type="RefSeq" id="WP_035764524.1">
    <property type="nucleotide sequence ID" value="NZ_AP019716.1"/>
</dbReference>
<gene>
    <name evidence="1" type="ORF">FF104_12165</name>
</gene>
<dbReference type="AlphaFoldDB" id="A0AAP9RFI0"/>
<name>A0AAP9RFI0_CLOBU</name>
<evidence type="ECO:0000313" key="1">
    <source>
        <dbReference type="EMBL" id="QMW91690.1"/>
    </source>
</evidence>
<evidence type="ECO:0000313" key="2">
    <source>
        <dbReference type="Proteomes" id="UP000515243"/>
    </source>
</evidence>
<dbReference type="EMBL" id="CP040626">
    <property type="protein sequence ID" value="QMW91690.1"/>
    <property type="molecule type" value="Genomic_DNA"/>
</dbReference>
<proteinExistence type="predicted"/>